<feature type="compositionally biased region" description="Polar residues" evidence="1">
    <location>
        <begin position="1"/>
        <end position="12"/>
    </location>
</feature>
<organism evidence="2 3">
    <name type="scientific">Paramecium sonneborni</name>
    <dbReference type="NCBI Taxonomy" id="65129"/>
    <lineage>
        <taxon>Eukaryota</taxon>
        <taxon>Sar</taxon>
        <taxon>Alveolata</taxon>
        <taxon>Ciliophora</taxon>
        <taxon>Intramacronucleata</taxon>
        <taxon>Oligohymenophorea</taxon>
        <taxon>Peniculida</taxon>
        <taxon>Parameciidae</taxon>
        <taxon>Paramecium</taxon>
    </lineage>
</organism>
<name>A0A8S1PMA5_9CILI</name>
<comment type="caution">
    <text evidence="2">The sequence shown here is derived from an EMBL/GenBank/DDBJ whole genome shotgun (WGS) entry which is preliminary data.</text>
</comment>
<protein>
    <submittedName>
        <fullName evidence="2">Uncharacterized protein</fullName>
    </submittedName>
</protein>
<proteinExistence type="predicted"/>
<sequence length="118" mass="14233">MSYSYSKLSSYIRSPYTAPSSNSSSWKSTPLTGISLIEQLPYERYSEHVPGSQIEYLPIEKRYKDYLEDRRYFQDRYNDFVAVGRLERKEQLYRLDYYNTNLHNVINDRQKGYFQIQN</sequence>
<evidence type="ECO:0000256" key="1">
    <source>
        <dbReference type="SAM" id="MobiDB-lite"/>
    </source>
</evidence>
<gene>
    <name evidence="2" type="ORF">PSON_ATCC_30995.1.T0810197</name>
</gene>
<dbReference type="EMBL" id="CAJJDN010000081">
    <property type="protein sequence ID" value="CAD8104126.1"/>
    <property type="molecule type" value="Genomic_DNA"/>
</dbReference>
<dbReference type="OrthoDB" id="311318at2759"/>
<dbReference type="Proteomes" id="UP000692954">
    <property type="component" value="Unassembled WGS sequence"/>
</dbReference>
<evidence type="ECO:0000313" key="2">
    <source>
        <dbReference type="EMBL" id="CAD8104126.1"/>
    </source>
</evidence>
<keyword evidence="3" id="KW-1185">Reference proteome</keyword>
<feature type="region of interest" description="Disordered" evidence="1">
    <location>
        <begin position="1"/>
        <end position="29"/>
    </location>
</feature>
<accession>A0A8S1PMA5</accession>
<reference evidence="2" key="1">
    <citation type="submission" date="2021-01" db="EMBL/GenBank/DDBJ databases">
        <authorList>
            <consortium name="Genoscope - CEA"/>
            <person name="William W."/>
        </authorList>
    </citation>
    <scope>NUCLEOTIDE SEQUENCE</scope>
</reference>
<evidence type="ECO:0000313" key="3">
    <source>
        <dbReference type="Proteomes" id="UP000692954"/>
    </source>
</evidence>
<dbReference type="AlphaFoldDB" id="A0A8S1PMA5"/>